<dbReference type="InterPro" id="IPR050194">
    <property type="entry name" value="Glycosyltransferase_grp1"/>
</dbReference>
<name>A0A9X1LJ83_9FLAO</name>
<dbReference type="CDD" id="cd03801">
    <property type="entry name" value="GT4_PimA-like"/>
    <property type="match status" value="1"/>
</dbReference>
<comment type="caution">
    <text evidence="3">The sequence shown here is derived from an EMBL/GenBank/DDBJ whole genome shotgun (WGS) entry which is preliminary data.</text>
</comment>
<evidence type="ECO:0000259" key="2">
    <source>
        <dbReference type="Pfam" id="PF13439"/>
    </source>
</evidence>
<keyword evidence="4" id="KW-1185">Reference proteome</keyword>
<dbReference type="PANTHER" id="PTHR45947">
    <property type="entry name" value="SULFOQUINOVOSYL TRANSFERASE SQD2"/>
    <property type="match status" value="1"/>
</dbReference>
<reference evidence="3" key="1">
    <citation type="submission" date="2021-10" db="EMBL/GenBank/DDBJ databases">
        <title>Gramella sp. ASW11-100T, isolated from marine sediment.</title>
        <authorList>
            <person name="Xia C."/>
        </authorList>
    </citation>
    <scope>NUCLEOTIDE SEQUENCE</scope>
    <source>
        <strain evidence="3">ASW11-100</strain>
    </source>
</reference>
<evidence type="ECO:0000313" key="3">
    <source>
        <dbReference type="EMBL" id="MCB7481317.1"/>
    </source>
</evidence>
<dbReference type="AlphaFoldDB" id="A0A9X1LJ83"/>
<evidence type="ECO:0000313" key="4">
    <source>
        <dbReference type="Proteomes" id="UP001139414"/>
    </source>
</evidence>
<dbReference type="Proteomes" id="UP001139414">
    <property type="component" value="Unassembled WGS sequence"/>
</dbReference>
<sequence length="381" mass="43540">MHLGFLTPEYPHVRTNAAAGIGTSIKNMVESLVKKGVRVSLFIYGQEDDDVFEENGIKFHLIKQRRFRLMGWYLYRKFLQNYLNKYITIEKIDAIEAPDWTGITAFMKIRCSLVIRMNGSDAYFCHLEQREQKRKNFWFEKNALKGADHLISVSKFTAEKTREIFRLKKEIVVIPNSVNTLFFKPITDDIKKNRILYFGSIIRKKGVIELAEIFNIVNKVIPEAELVFAGKDVVDKKTSNSTINIIKQILSPEAIAKVKFLGEISYHDVLNQVDSAGVVVLPSFAEALPMTWLEAMAMEKPLVTSDIGWAKEVIINGETGFAVDPKDHNKYADKIFELLKNEDLSRLMGKAARERVKELFSAEVVASQNIEFYKKILSNGS</sequence>
<dbReference type="GO" id="GO:0016757">
    <property type="term" value="F:glycosyltransferase activity"/>
    <property type="evidence" value="ECO:0007669"/>
    <property type="project" value="InterPro"/>
</dbReference>
<protein>
    <submittedName>
        <fullName evidence="3">Glycosyltransferase family 4 protein</fullName>
    </submittedName>
</protein>
<gene>
    <name evidence="3" type="ORF">LGQ90_08610</name>
</gene>
<accession>A0A9X1LJ83</accession>
<dbReference type="Gene3D" id="3.40.50.2000">
    <property type="entry name" value="Glycogen Phosphorylase B"/>
    <property type="match status" value="2"/>
</dbReference>
<dbReference type="SUPFAM" id="SSF53756">
    <property type="entry name" value="UDP-Glycosyltransferase/glycogen phosphorylase"/>
    <property type="match status" value="1"/>
</dbReference>
<organism evidence="3 4">
    <name type="scientific">Christiangramia sediminis</name>
    <dbReference type="NCBI Taxonomy" id="2881336"/>
    <lineage>
        <taxon>Bacteria</taxon>
        <taxon>Pseudomonadati</taxon>
        <taxon>Bacteroidota</taxon>
        <taxon>Flavobacteriia</taxon>
        <taxon>Flavobacteriales</taxon>
        <taxon>Flavobacteriaceae</taxon>
        <taxon>Christiangramia</taxon>
    </lineage>
</organism>
<proteinExistence type="predicted"/>
<dbReference type="Pfam" id="PF00534">
    <property type="entry name" value="Glycos_transf_1"/>
    <property type="match status" value="1"/>
</dbReference>
<dbReference type="EMBL" id="JAJBZG010000004">
    <property type="protein sequence ID" value="MCB7481317.1"/>
    <property type="molecule type" value="Genomic_DNA"/>
</dbReference>
<dbReference type="InterPro" id="IPR028098">
    <property type="entry name" value="Glyco_trans_4-like_N"/>
</dbReference>
<feature type="domain" description="Glycosyltransferase subfamily 4-like N-terminal" evidence="2">
    <location>
        <begin position="20"/>
        <end position="180"/>
    </location>
</feature>
<dbReference type="PANTHER" id="PTHR45947:SF3">
    <property type="entry name" value="SULFOQUINOVOSYL TRANSFERASE SQD2"/>
    <property type="match status" value="1"/>
</dbReference>
<feature type="domain" description="Glycosyl transferase family 1" evidence="1">
    <location>
        <begin position="189"/>
        <end position="355"/>
    </location>
</feature>
<dbReference type="RefSeq" id="WP_229340137.1">
    <property type="nucleotide sequence ID" value="NZ_JAJBZG010000004.1"/>
</dbReference>
<evidence type="ECO:0000259" key="1">
    <source>
        <dbReference type="Pfam" id="PF00534"/>
    </source>
</evidence>
<dbReference type="Pfam" id="PF13439">
    <property type="entry name" value="Glyco_transf_4"/>
    <property type="match status" value="1"/>
</dbReference>
<dbReference type="InterPro" id="IPR001296">
    <property type="entry name" value="Glyco_trans_1"/>
</dbReference>